<dbReference type="InterPro" id="IPR047218">
    <property type="entry name" value="YocR/YhdH-like"/>
</dbReference>
<dbReference type="EMBL" id="LNGD01000002">
    <property type="protein sequence ID" value="KYC54314.1"/>
    <property type="molecule type" value="Genomic_DNA"/>
</dbReference>
<keyword evidence="3 6" id="KW-0812">Transmembrane</keyword>
<evidence type="ECO:0000256" key="6">
    <source>
        <dbReference type="RuleBase" id="RU003732"/>
    </source>
</evidence>
<feature type="transmembrane region" description="Helical" evidence="7">
    <location>
        <begin position="141"/>
        <end position="159"/>
    </location>
</feature>
<dbReference type="PRINTS" id="PR00176">
    <property type="entry name" value="NANEUSMPORT"/>
</dbReference>
<protein>
    <recommendedName>
        <fullName evidence="6">Transporter</fullName>
    </recommendedName>
</protein>
<keyword evidence="5 7" id="KW-0472">Membrane</keyword>
<evidence type="ECO:0000256" key="5">
    <source>
        <dbReference type="ARBA" id="ARBA00023136"/>
    </source>
</evidence>
<dbReference type="InterPro" id="IPR037272">
    <property type="entry name" value="SNS_sf"/>
</dbReference>
<evidence type="ECO:0000256" key="4">
    <source>
        <dbReference type="ARBA" id="ARBA00022989"/>
    </source>
</evidence>
<evidence type="ECO:0000256" key="7">
    <source>
        <dbReference type="SAM" id="Phobius"/>
    </source>
</evidence>
<dbReference type="SUPFAM" id="SSF161070">
    <property type="entry name" value="SNF-like"/>
    <property type="match status" value="1"/>
</dbReference>
<proteinExistence type="inferred from homology"/>
<feature type="transmembrane region" description="Helical" evidence="7">
    <location>
        <begin position="85"/>
        <end position="109"/>
    </location>
</feature>
<organism evidence="8 9">
    <name type="scientific">Candidatus Methanofastidiosum methylothiophilum</name>
    <dbReference type="NCBI Taxonomy" id="1705564"/>
    <lineage>
        <taxon>Archaea</taxon>
        <taxon>Methanobacteriati</taxon>
        <taxon>Methanobacteriota</taxon>
        <taxon>Stenosarchaea group</taxon>
        <taxon>Candidatus Methanofastidiosia</taxon>
        <taxon>Candidatus Methanofastidiosales</taxon>
        <taxon>Candidatus Methanofastidiosaceae</taxon>
        <taxon>Candidatus Methanofastidiosum</taxon>
    </lineage>
</organism>
<dbReference type="PANTHER" id="PTHR42948">
    <property type="entry name" value="TRANSPORTER"/>
    <property type="match status" value="1"/>
</dbReference>
<feature type="transmembrane region" description="Helical" evidence="7">
    <location>
        <begin position="340"/>
        <end position="360"/>
    </location>
</feature>
<feature type="transmembrane region" description="Helical" evidence="7">
    <location>
        <begin position="247"/>
        <end position="272"/>
    </location>
</feature>
<keyword evidence="6" id="KW-0769">Symport</keyword>
<dbReference type="Pfam" id="PF00209">
    <property type="entry name" value="SNF"/>
    <property type="match status" value="2"/>
</dbReference>
<evidence type="ECO:0000313" key="8">
    <source>
        <dbReference type="EMBL" id="KYC54314.1"/>
    </source>
</evidence>
<dbReference type="PROSITE" id="PS50267">
    <property type="entry name" value="NA_NEUROTRAN_SYMP_3"/>
    <property type="match status" value="1"/>
</dbReference>
<keyword evidence="4 7" id="KW-1133">Transmembrane helix</keyword>
<comment type="caution">
    <text evidence="8">The sequence shown here is derived from an EMBL/GenBank/DDBJ whole genome shotgun (WGS) entry which is preliminary data.</text>
</comment>
<evidence type="ECO:0000256" key="1">
    <source>
        <dbReference type="ARBA" id="ARBA00004141"/>
    </source>
</evidence>
<dbReference type="AlphaFoldDB" id="A0A150JBI9"/>
<dbReference type="Proteomes" id="UP000075578">
    <property type="component" value="Unassembled WGS sequence"/>
</dbReference>
<evidence type="ECO:0000313" key="9">
    <source>
        <dbReference type="Proteomes" id="UP000075578"/>
    </source>
</evidence>
<sequence>MEREYWGSKMGFWLAAAGSAIGLGNIWRFPYLTGANGGAAFVLIYVLIAFTIGFSVMLAEFVIGRSTKLNPVGAFQKLKGGPWQIVGWMGVAAGFIILSYYSVIGGWTIKYILSSFTGLISPNTDATNYFLNFIGNGPQAILYHAIFMAITIYVVYRGVGKGIEDTCKILMPALFLILVILIIRAVTLPGAFAGVEFYLKPDFSKITGQTLLAALGQAFFSLSLGMGAMITYGSYLGSKKASLPQSAATVTLLDTSAAFLAGFVIFPTVFAFGVEPGAGPGLTFITLPKVFAMMPGGAIWSALFFLLLCVAAITSAISLLEVVVAYMIDNLKWPRHKASLIIGGAIFLLGIPSALSNGAVPINVFGMAFLDAMDYLASNILLPLGGMLIALFVGWVILGTAKKETTTEGEFKFQPVWIWICKVIAPLVIFIIFLNKIGII</sequence>
<dbReference type="GO" id="GO:0015293">
    <property type="term" value="F:symporter activity"/>
    <property type="evidence" value="ECO:0007669"/>
    <property type="project" value="UniProtKB-KW"/>
</dbReference>
<gene>
    <name evidence="8" type="ORF">AMQ74_00066</name>
</gene>
<keyword evidence="2 6" id="KW-0813">Transport</keyword>
<dbReference type="PANTHER" id="PTHR42948:SF1">
    <property type="entry name" value="TRANSPORTER"/>
    <property type="match status" value="1"/>
</dbReference>
<feature type="transmembrane region" description="Helical" evidence="7">
    <location>
        <begin position="212"/>
        <end position="235"/>
    </location>
</feature>
<comment type="subcellular location">
    <subcellularLocation>
        <location evidence="1">Membrane</location>
        <topology evidence="1">Multi-pass membrane protein</topology>
    </subcellularLocation>
</comment>
<dbReference type="CDD" id="cd10336">
    <property type="entry name" value="SLC6sbd_Tyt1-Like"/>
    <property type="match status" value="1"/>
</dbReference>
<feature type="transmembrane region" description="Helical" evidence="7">
    <location>
        <begin position="171"/>
        <end position="192"/>
    </location>
</feature>
<feature type="transmembrane region" description="Helical" evidence="7">
    <location>
        <begin position="12"/>
        <end position="30"/>
    </location>
</feature>
<comment type="similarity">
    <text evidence="6">Belongs to the sodium:neurotransmitter symporter (SNF) (TC 2.A.22) family.</text>
</comment>
<dbReference type="GO" id="GO:0016020">
    <property type="term" value="C:membrane"/>
    <property type="evidence" value="ECO:0007669"/>
    <property type="project" value="UniProtKB-SubCell"/>
</dbReference>
<feature type="transmembrane region" description="Helical" evidence="7">
    <location>
        <begin position="298"/>
        <end position="328"/>
    </location>
</feature>
<dbReference type="PROSITE" id="PS00610">
    <property type="entry name" value="NA_NEUROTRAN_SYMP_1"/>
    <property type="match status" value="1"/>
</dbReference>
<accession>A0A150JBI9</accession>
<feature type="transmembrane region" description="Helical" evidence="7">
    <location>
        <begin position="413"/>
        <end position="434"/>
    </location>
</feature>
<evidence type="ECO:0000256" key="2">
    <source>
        <dbReference type="ARBA" id="ARBA00022448"/>
    </source>
</evidence>
<dbReference type="InterPro" id="IPR000175">
    <property type="entry name" value="Na/ntran_symport"/>
</dbReference>
<dbReference type="PATRIC" id="fig|1705564.3.peg.68"/>
<reference evidence="8 9" key="1">
    <citation type="journal article" date="2016" name="ISME J.">
        <title>Chasing the elusive Euryarchaeota class WSA2: genomes reveal a uniquely fastidious methyl-reducing methanogen.</title>
        <authorList>
            <person name="Nobu M.K."/>
            <person name="Narihiro T."/>
            <person name="Kuroda K."/>
            <person name="Mei R."/>
            <person name="Liu W.T."/>
        </authorList>
    </citation>
    <scope>NUCLEOTIDE SEQUENCE [LARGE SCALE GENOMIC DNA]</scope>
    <source>
        <strain evidence="8">U1lsi0528_Bin089</strain>
    </source>
</reference>
<evidence type="ECO:0000256" key="3">
    <source>
        <dbReference type="ARBA" id="ARBA00022692"/>
    </source>
</evidence>
<dbReference type="NCBIfam" id="NF037979">
    <property type="entry name" value="Na_transp"/>
    <property type="match status" value="1"/>
</dbReference>
<name>A0A150JBI9_9EURY</name>
<feature type="transmembrane region" description="Helical" evidence="7">
    <location>
        <begin position="42"/>
        <end position="64"/>
    </location>
</feature>
<feature type="transmembrane region" description="Helical" evidence="7">
    <location>
        <begin position="380"/>
        <end position="401"/>
    </location>
</feature>